<sequence length="92" mass="10401">MNVSLAICFVACFAFATTHAWVENELEEEYRGVDFDLGCRPAPVSGLCRAYFERWYFDVNSGSCERFVYGGCGGNANNYKSQWECEVACLRV</sequence>
<reference evidence="6" key="1">
    <citation type="submission" date="2016-02" db="EMBL/GenBank/DDBJ databases">
        <title>RNAseq analyses of the midgut from blood- or serum-fed Ixodes ricinus ticks.</title>
        <authorList>
            <person name="Perner J."/>
            <person name="Provaznik J."/>
            <person name="Schrenkova J."/>
            <person name="Urbanova V."/>
            <person name="Ribeiro J.M."/>
            <person name="Kopacek P."/>
        </authorList>
    </citation>
    <scope>NUCLEOTIDE SEQUENCE</scope>
    <source>
        <tissue evidence="6">Gut</tissue>
    </source>
</reference>
<dbReference type="EMBL" id="GEFM01002023">
    <property type="protein sequence ID" value="JAP73773.1"/>
    <property type="molecule type" value="mRNA"/>
</dbReference>
<dbReference type="PANTHER" id="PTHR10083">
    <property type="entry name" value="KUNITZ-TYPE PROTEASE INHIBITOR-RELATED"/>
    <property type="match status" value="1"/>
</dbReference>
<dbReference type="FunFam" id="4.10.410.10:FF:000068">
    <property type="entry name" value="Serine protease inhibitor, putative"/>
    <property type="match status" value="1"/>
</dbReference>
<dbReference type="AlphaFoldDB" id="A0A131Y2Q3"/>
<dbReference type="InterPro" id="IPR002223">
    <property type="entry name" value="Kunitz_BPTI"/>
</dbReference>
<dbReference type="Pfam" id="PF00014">
    <property type="entry name" value="Kunitz_BPTI"/>
    <property type="match status" value="1"/>
</dbReference>
<organism evidence="6">
    <name type="scientific">Ixodes ricinus</name>
    <name type="common">Common tick</name>
    <name type="synonym">Acarus ricinus</name>
    <dbReference type="NCBI Taxonomy" id="34613"/>
    <lineage>
        <taxon>Eukaryota</taxon>
        <taxon>Metazoa</taxon>
        <taxon>Ecdysozoa</taxon>
        <taxon>Arthropoda</taxon>
        <taxon>Chelicerata</taxon>
        <taxon>Arachnida</taxon>
        <taxon>Acari</taxon>
        <taxon>Parasitiformes</taxon>
        <taxon>Ixodida</taxon>
        <taxon>Ixodoidea</taxon>
        <taxon>Ixodidae</taxon>
        <taxon>Ixodinae</taxon>
        <taxon>Ixodes</taxon>
    </lineage>
</organism>
<dbReference type="InterPro" id="IPR036880">
    <property type="entry name" value="Kunitz_BPTI_sf"/>
</dbReference>
<dbReference type="CDD" id="cd22600">
    <property type="entry name" value="Kunitz_boophilin_2-like"/>
    <property type="match status" value="1"/>
</dbReference>
<evidence type="ECO:0000256" key="1">
    <source>
        <dbReference type="ARBA" id="ARBA00022690"/>
    </source>
</evidence>
<keyword evidence="1" id="KW-0646">Protease inhibitor</keyword>
<dbReference type="PROSITE" id="PS00280">
    <property type="entry name" value="BPTI_KUNITZ_1"/>
    <property type="match status" value="1"/>
</dbReference>
<dbReference type="InterPro" id="IPR050098">
    <property type="entry name" value="TFPI/VKTCI-like"/>
</dbReference>
<dbReference type="GO" id="GO:0005615">
    <property type="term" value="C:extracellular space"/>
    <property type="evidence" value="ECO:0007669"/>
    <property type="project" value="TreeGrafter"/>
</dbReference>
<evidence type="ECO:0000256" key="3">
    <source>
        <dbReference type="ARBA" id="ARBA00023157"/>
    </source>
</evidence>
<evidence type="ECO:0000259" key="5">
    <source>
        <dbReference type="PROSITE" id="PS50279"/>
    </source>
</evidence>
<keyword evidence="2" id="KW-0722">Serine protease inhibitor</keyword>
<dbReference type="SUPFAM" id="SSF57362">
    <property type="entry name" value="BPTI-like"/>
    <property type="match status" value="1"/>
</dbReference>
<dbReference type="Gene3D" id="4.10.410.10">
    <property type="entry name" value="Pancreatic trypsin inhibitor Kunitz domain"/>
    <property type="match status" value="1"/>
</dbReference>
<proteinExistence type="evidence at transcript level"/>
<dbReference type="PANTHER" id="PTHR10083:SF328">
    <property type="entry name" value="TISSUE FACTOR PATHWAY INHIBITOR"/>
    <property type="match status" value="1"/>
</dbReference>
<name>A0A131Y2Q3_IXORI</name>
<feature type="chain" id="PRO_5007284190" evidence="4">
    <location>
        <begin position="21"/>
        <end position="92"/>
    </location>
</feature>
<feature type="signal peptide" evidence="4">
    <location>
        <begin position="1"/>
        <end position="20"/>
    </location>
</feature>
<keyword evidence="3" id="KW-1015">Disulfide bond</keyword>
<keyword evidence="4" id="KW-0732">Signal</keyword>
<dbReference type="PROSITE" id="PS50279">
    <property type="entry name" value="BPTI_KUNITZ_2"/>
    <property type="match status" value="1"/>
</dbReference>
<evidence type="ECO:0000256" key="4">
    <source>
        <dbReference type="SAM" id="SignalP"/>
    </source>
</evidence>
<dbReference type="GO" id="GO:0004867">
    <property type="term" value="F:serine-type endopeptidase inhibitor activity"/>
    <property type="evidence" value="ECO:0007669"/>
    <property type="project" value="UniProtKB-KW"/>
</dbReference>
<protein>
    <submittedName>
        <fullName evidence="6">Putative kunitz domain protein</fullName>
    </submittedName>
</protein>
<dbReference type="PRINTS" id="PR00759">
    <property type="entry name" value="BASICPTASE"/>
</dbReference>
<dbReference type="InterPro" id="IPR020901">
    <property type="entry name" value="Prtase_inh_Kunz-CS"/>
</dbReference>
<evidence type="ECO:0000256" key="2">
    <source>
        <dbReference type="ARBA" id="ARBA00022900"/>
    </source>
</evidence>
<accession>A0A131Y2Q3</accession>
<dbReference type="SMART" id="SM00131">
    <property type="entry name" value="KU"/>
    <property type="match status" value="1"/>
</dbReference>
<feature type="domain" description="BPTI/Kunitz inhibitor" evidence="5">
    <location>
        <begin position="39"/>
        <end position="89"/>
    </location>
</feature>
<evidence type="ECO:0000313" key="6">
    <source>
        <dbReference type="EMBL" id="JAP73773.1"/>
    </source>
</evidence>